<protein>
    <submittedName>
        <fullName evidence="1">Putative carbohydrate esterase family 16 protein</fullName>
    </submittedName>
</protein>
<dbReference type="AlphaFoldDB" id="A0A8H7CHJ9"/>
<reference evidence="1" key="1">
    <citation type="submission" date="2020-05" db="EMBL/GenBank/DDBJ databases">
        <title>Mycena genomes resolve the evolution of fungal bioluminescence.</title>
        <authorList>
            <person name="Tsai I.J."/>
        </authorList>
    </citation>
    <scope>NUCLEOTIDE SEQUENCE</scope>
    <source>
        <strain evidence="1">160909Yilan</strain>
    </source>
</reference>
<organism evidence="1 2">
    <name type="scientific">Mycena sanguinolenta</name>
    <dbReference type="NCBI Taxonomy" id="230812"/>
    <lineage>
        <taxon>Eukaryota</taxon>
        <taxon>Fungi</taxon>
        <taxon>Dikarya</taxon>
        <taxon>Basidiomycota</taxon>
        <taxon>Agaricomycotina</taxon>
        <taxon>Agaricomycetes</taxon>
        <taxon>Agaricomycetidae</taxon>
        <taxon>Agaricales</taxon>
        <taxon>Marasmiineae</taxon>
        <taxon>Mycenaceae</taxon>
        <taxon>Mycena</taxon>
    </lineage>
</organism>
<name>A0A8H7CHJ9_9AGAR</name>
<sequence>MATFDSLPIEIHDKIFEEIISSTLPSQDYEQDMEEERVQLKDVPYVGYGEGRCVKWQKTQTPHPADALLLVNRRVRAEAKVVWKRVAHTLPCYADIMFAAEAELCPTFLSVYTDATHFDVVHAQFRVVGLPDPAIFSRPRGHRSAIWAAYDGNMPPVTWMFFDLLHRFLKAGPWLAQTETVDRHITIQRLEIHVLSPADPSLLPPEGVFQSWHRARTRRSTQRTERGEDLRQMQMRPEWLCDWIVANIRRLTGMDYTTMEYGGIFYERIGEIAVLVDGEERTVFKLGEMLSELPKGDPWGFSIREMRKEWFGKWKKSTLKERMEAGLPVIDSSE</sequence>
<evidence type="ECO:0000313" key="2">
    <source>
        <dbReference type="Proteomes" id="UP000623467"/>
    </source>
</evidence>
<dbReference type="EMBL" id="JACAZH010000033">
    <property type="protein sequence ID" value="KAF7337675.1"/>
    <property type="molecule type" value="Genomic_DNA"/>
</dbReference>
<dbReference type="OrthoDB" id="2942094at2759"/>
<evidence type="ECO:0000313" key="1">
    <source>
        <dbReference type="EMBL" id="KAF7337675.1"/>
    </source>
</evidence>
<accession>A0A8H7CHJ9</accession>
<gene>
    <name evidence="1" type="ORF">MSAN_02241000</name>
</gene>
<keyword evidence="2" id="KW-1185">Reference proteome</keyword>
<comment type="caution">
    <text evidence="1">The sequence shown here is derived from an EMBL/GenBank/DDBJ whole genome shotgun (WGS) entry which is preliminary data.</text>
</comment>
<dbReference type="Proteomes" id="UP000623467">
    <property type="component" value="Unassembled WGS sequence"/>
</dbReference>
<proteinExistence type="predicted"/>